<dbReference type="EMBL" id="GGEC01002121">
    <property type="protein sequence ID" value="MBW82604.1"/>
    <property type="molecule type" value="Transcribed_RNA"/>
</dbReference>
<reference evidence="1" key="1">
    <citation type="submission" date="2018-02" db="EMBL/GenBank/DDBJ databases">
        <title>Rhizophora mucronata_Transcriptome.</title>
        <authorList>
            <person name="Meera S.P."/>
            <person name="Sreeshan A."/>
            <person name="Augustine A."/>
        </authorList>
    </citation>
    <scope>NUCLEOTIDE SEQUENCE</scope>
    <source>
        <tissue evidence="1">Leaf</tissue>
    </source>
</reference>
<organism evidence="1">
    <name type="scientific">Rhizophora mucronata</name>
    <name type="common">Asiatic mangrove</name>
    <dbReference type="NCBI Taxonomy" id="61149"/>
    <lineage>
        <taxon>Eukaryota</taxon>
        <taxon>Viridiplantae</taxon>
        <taxon>Streptophyta</taxon>
        <taxon>Embryophyta</taxon>
        <taxon>Tracheophyta</taxon>
        <taxon>Spermatophyta</taxon>
        <taxon>Magnoliopsida</taxon>
        <taxon>eudicotyledons</taxon>
        <taxon>Gunneridae</taxon>
        <taxon>Pentapetalae</taxon>
        <taxon>rosids</taxon>
        <taxon>fabids</taxon>
        <taxon>Malpighiales</taxon>
        <taxon>Rhizophoraceae</taxon>
        <taxon>Rhizophora</taxon>
    </lineage>
</organism>
<protein>
    <submittedName>
        <fullName evidence="1">Uncharacterized protein</fullName>
    </submittedName>
</protein>
<dbReference type="AlphaFoldDB" id="A0A2P2IN06"/>
<name>A0A2P2IN06_RHIMU</name>
<sequence>MKIIILLSPLSFPNFYQIITK</sequence>
<proteinExistence type="predicted"/>
<accession>A0A2P2IN06</accession>
<evidence type="ECO:0000313" key="1">
    <source>
        <dbReference type="EMBL" id="MBW82604.1"/>
    </source>
</evidence>